<evidence type="ECO:0000313" key="4">
    <source>
        <dbReference type="Proteomes" id="UP000249402"/>
    </source>
</evidence>
<accession>A0A395GXU8</accession>
<dbReference type="RefSeq" id="XP_025574738.1">
    <property type="nucleotide sequence ID" value="XM_025724973.1"/>
</dbReference>
<evidence type="ECO:0000259" key="2">
    <source>
        <dbReference type="Pfam" id="PF24476"/>
    </source>
</evidence>
<dbReference type="PANTHER" id="PTHR35186:SF4">
    <property type="entry name" value="PRION-INHIBITION AND PROPAGATION HELO DOMAIN-CONTAINING PROTEIN"/>
    <property type="match status" value="1"/>
</dbReference>
<protein>
    <recommendedName>
        <fullName evidence="2">DUF7580 domain-containing protein</fullName>
    </recommendedName>
</protein>
<dbReference type="Pfam" id="PF24476">
    <property type="entry name" value="DUF7580"/>
    <property type="match status" value="1"/>
</dbReference>
<keyword evidence="4" id="KW-1185">Reference proteome</keyword>
<dbReference type="Proteomes" id="UP000249402">
    <property type="component" value="Unassembled WGS sequence"/>
</dbReference>
<reference evidence="3 4" key="1">
    <citation type="submission" date="2018-02" db="EMBL/GenBank/DDBJ databases">
        <title>The genomes of Aspergillus section Nigri reveals drivers in fungal speciation.</title>
        <authorList>
            <consortium name="DOE Joint Genome Institute"/>
            <person name="Vesth T.C."/>
            <person name="Nybo J."/>
            <person name="Theobald S."/>
            <person name="Brandl J."/>
            <person name="Frisvad J.C."/>
            <person name="Nielsen K.F."/>
            <person name="Lyhne E.K."/>
            <person name="Kogle M.E."/>
            <person name="Kuo A."/>
            <person name="Riley R."/>
            <person name="Clum A."/>
            <person name="Nolan M."/>
            <person name="Lipzen A."/>
            <person name="Salamov A."/>
            <person name="Henrissat B."/>
            <person name="Wiebenga A."/>
            <person name="De vries R.P."/>
            <person name="Grigoriev I.V."/>
            <person name="Mortensen U.H."/>
            <person name="Andersen M.R."/>
            <person name="Baker S.E."/>
        </authorList>
    </citation>
    <scope>NUCLEOTIDE SEQUENCE [LARGE SCALE GENOMIC DNA]</scope>
    <source>
        <strain evidence="3 4">CBS 121593</strain>
    </source>
</reference>
<dbReference type="PANTHER" id="PTHR35186">
    <property type="entry name" value="ANK_REP_REGION DOMAIN-CONTAINING PROTEIN"/>
    <property type="match status" value="1"/>
</dbReference>
<keyword evidence="1" id="KW-0732">Signal</keyword>
<sequence>MVTGVETVGIVLAILPLLINQLDQYVQGIETLKLFGKNRYRRELDSYRTNIETQKAIFVNTLILSLDGVVEYAEEIGDLIERPHEGPWTRPDFKERFKQRFGDNFGPFEQTMSELSELLAELSDKLGLESQGTKPLWDQPSTLEREITKLRHILKKSVYADLLNRIRTANSMLKILVDQTHQRQAMRSRLRLKQPLVQQRRARRAARSLYRAMICEKYWDCPCKEQHYVQVILGSQSPDTQSQVESSQKPRFRMVFASKMAGISAASWNCWHEVEFEADTTQEQEAVYNFSTIDISLSTTSSSQSNRNVRFSVTPAFSGNSTMVLTEPRLATHPINNICSTLSRINDKVGQQTLLGFLTDETSKHNAYHLRCIPSYQLSQSLEDLVTASSASARVPSPDGLLFSRRNRLRLAAKLATSVFQYHGSWLKSYWRARDIMFLDDPSSQLQNPYIPWNVACDLTGGNGGDARKKGGSAASGRNGLLFPLGLVLVELSLCQTLEVLYTSEDGDGAETIRRLNTAMRYLPAVEIESGWKYAEVVRQCLWWPHGRKPTDLENERLQEEVFQLIVLPLMEDLRDFEGRSRLE</sequence>
<evidence type="ECO:0000256" key="1">
    <source>
        <dbReference type="SAM" id="SignalP"/>
    </source>
</evidence>
<dbReference type="STRING" id="1448316.A0A395GXU8"/>
<feature type="signal peptide" evidence="1">
    <location>
        <begin position="1"/>
        <end position="28"/>
    </location>
</feature>
<evidence type="ECO:0000313" key="3">
    <source>
        <dbReference type="EMBL" id="RAL00411.1"/>
    </source>
</evidence>
<proteinExistence type="predicted"/>
<gene>
    <name evidence="3" type="ORF">BO80DRAFT_97044</name>
</gene>
<name>A0A395GXU8_9EURO</name>
<dbReference type="OrthoDB" id="3565018at2759"/>
<dbReference type="EMBL" id="KZ824440">
    <property type="protein sequence ID" value="RAL00411.1"/>
    <property type="molecule type" value="Genomic_DNA"/>
</dbReference>
<dbReference type="GeneID" id="37229838"/>
<feature type="chain" id="PRO_5017477405" description="DUF7580 domain-containing protein" evidence="1">
    <location>
        <begin position="29"/>
        <end position="584"/>
    </location>
</feature>
<organism evidence="3 4">
    <name type="scientific">Aspergillus ibericus CBS 121593</name>
    <dbReference type="NCBI Taxonomy" id="1448316"/>
    <lineage>
        <taxon>Eukaryota</taxon>
        <taxon>Fungi</taxon>
        <taxon>Dikarya</taxon>
        <taxon>Ascomycota</taxon>
        <taxon>Pezizomycotina</taxon>
        <taxon>Eurotiomycetes</taxon>
        <taxon>Eurotiomycetidae</taxon>
        <taxon>Eurotiales</taxon>
        <taxon>Aspergillaceae</taxon>
        <taxon>Aspergillus</taxon>
        <taxon>Aspergillus subgen. Circumdati</taxon>
    </lineage>
</organism>
<dbReference type="AlphaFoldDB" id="A0A395GXU8"/>
<dbReference type="VEuPathDB" id="FungiDB:BO80DRAFT_97044"/>
<dbReference type="InterPro" id="IPR056002">
    <property type="entry name" value="DUF7580"/>
</dbReference>
<feature type="domain" description="DUF7580" evidence="2">
    <location>
        <begin position="199"/>
        <end position="575"/>
    </location>
</feature>